<comment type="similarity">
    <text evidence="2 8">Belongs to the trans-sulfuration enzymes family.</text>
</comment>
<dbReference type="InterPro" id="IPR000277">
    <property type="entry name" value="Cys/Met-Metab_PyrdxlP-dep_enz"/>
</dbReference>
<evidence type="ECO:0000256" key="7">
    <source>
        <dbReference type="ARBA" id="ARBA00047625"/>
    </source>
</evidence>
<dbReference type="GO" id="GO:0047804">
    <property type="term" value="F:cysteine-S-conjugate beta-lyase activity"/>
    <property type="evidence" value="ECO:0007669"/>
    <property type="project" value="UniProtKB-EC"/>
</dbReference>
<dbReference type="SUPFAM" id="SSF53383">
    <property type="entry name" value="PLP-dependent transferases"/>
    <property type="match status" value="1"/>
</dbReference>
<dbReference type="Gene3D" id="3.40.640.10">
    <property type="entry name" value="Type I PLP-dependent aspartate aminotransferase-like (Major domain)"/>
    <property type="match status" value="1"/>
</dbReference>
<evidence type="ECO:0000256" key="9">
    <source>
        <dbReference type="SAM" id="MobiDB-lite"/>
    </source>
</evidence>
<comment type="caution">
    <text evidence="10">The sequence shown here is derived from an EMBL/GenBank/DDBJ whole genome shotgun (WGS) entry which is preliminary data.</text>
</comment>
<evidence type="ECO:0000313" key="10">
    <source>
        <dbReference type="EMBL" id="MFC3144473.1"/>
    </source>
</evidence>
<dbReference type="PANTHER" id="PTHR43500">
    <property type="entry name" value="CYSTATHIONINE BETA-LYASE-RELATED"/>
    <property type="match status" value="1"/>
</dbReference>
<dbReference type="PROSITE" id="PS00868">
    <property type="entry name" value="CYS_MET_METAB_PP"/>
    <property type="match status" value="1"/>
</dbReference>
<evidence type="ECO:0000256" key="2">
    <source>
        <dbReference type="ARBA" id="ARBA00009077"/>
    </source>
</evidence>
<dbReference type="PIRSF" id="PIRSF001434">
    <property type="entry name" value="CGS"/>
    <property type="match status" value="1"/>
</dbReference>
<gene>
    <name evidence="10" type="primary">metC</name>
    <name evidence="10" type="ORF">ACFOGP_17240</name>
</gene>
<keyword evidence="4 10" id="KW-0456">Lyase</keyword>
<dbReference type="Gene3D" id="3.90.1150.10">
    <property type="entry name" value="Aspartate Aminotransferase, domain 1"/>
    <property type="match status" value="1"/>
</dbReference>
<evidence type="ECO:0000256" key="3">
    <source>
        <dbReference type="ARBA" id="ARBA00022898"/>
    </source>
</evidence>
<evidence type="ECO:0000313" key="11">
    <source>
        <dbReference type="Proteomes" id="UP001595632"/>
    </source>
</evidence>
<dbReference type="InterPro" id="IPR006233">
    <property type="entry name" value="Cys_b_lyase_bac"/>
</dbReference>
<name>A0ABV7GVY9_9RHOB</name>
<dbReference type="RefSeq" id="WP_275633822.1">
    <property type="nucleotide sequence ID" value="NZ_JARGYD010000006.1"/>
</dbReference>
<protein>
    <submittedName>
        <fullName evidence="10">Cystathionine beta-lyase</fullName>
        <ecNumber evidence="10">4.4.1.13</ecNumber>
    </submittedName>
</protein>
<comment type="catalytic activity">
    <reaction evidence="6">
        <text>L,L-cystathionine + H2O = L-homocysteine + pyruvate + NH4(+)</text>
        <dbReference type="Rhea" id="RHEA:13965"/>
        <dbReference type="ChEBI" id="CHEBI:15361"/>
        <dbReference type="ChEBI" id="CHEBI:15377"/>
        <dbReference type="ChEBI" id="CHEBI:28938"/>
        <dbReference type="ChEBI" id="CHEBI:58161"/>
        <dbReference type="ChEBI" id="CHEBI:58199"/>
    </reaction>
</comment>
<dbReference type="InterPro" id="IPR015424">
    <property type="entry name" value="PyrdxlP-dep_Trfase"/>
</dbReference>
<evidence type="ECO:0000256" key="5">
    <source>
        <dbReference type="ARBA" id="ARBA00046315"/>
    </source>
</evidence>
<feature type="compositionally biased region" description="Polar residues" evidence="9">
    <location>
        <begin position="1"/>
        <end position="20"/>
    </location>
</feature>
<comment type="catalytic activity">
    <reaction evidence="7">
        <text>an S-substituted L-cysteine + H2O = a thiol + pyruvate + NH4(+)</text>
        <dbReference type="Rhea" id="RHEA:18121"/>
        <dbReference type="ChEBI" id="CHEBI:15361"/>
        <dbReference type="ChEBI" id="CHEBI:15377"/>
        <dbReference type="ChEBI" id="CHEBI:28938"/>
        <dbReference type="ChEBI" id="CHEBI:29256"/>
        <dbReference type="ChEBI" id="CHEBI:58717"/>
        <dbReference type="EC" id="4.4.1.13"/>
    </reaction>
</comment>
<reference evidence="11" key="1">
    <citation type="journal article" date="2019" name="Int. J. Syst. Evol. Microbiol.">
        <title>The Global Catalogue of Microorganisms (GCM) 10K type strain sequencing project: providing services to taxonomists for standard genome sequencing and annotation.</title>
        <authorList>
            <consortium name="The Broad Institute Genomics Platform"/>
            <consortium name="The Broad Institute Genome Sequencing Center for Infectious Disease"/>
            <person name="Wu L."/>
            <person name="Ma J."/>
        </authorList>
    </citation>
    <scope>NUCLEOTIDE SEQUENCE [LARGE SCALE GENOMIC DNA]</scope>
    <source>
        <strain evidence="11">KCTC 52366</strain>
    </source>
</reference>
<dbReference type="Pfam" id="PF01053">
    <property type="entry name" value="Cys_Met_Meta_PP"/>
    <property type="match status" value="1"/>
</dbReference>
<comment type="cofactor">
    <cofactor evidence="1 8">
        <name>pyridoxal 5'-phosphate</name>
        <dbReference type="ChEBI" id="CHEBI:597326"/>
    </cofactor>
</comment>
<comment type="pathway">
    <text evidence="5">Amino-acid biosynthesis; L-methionine biosynthesis via de novo pathway; L-homocysteine from L-cystathionine: step 1/1.</text>
</comment>
<feature type="region of interest" description="Disordered" evidence="9">
    <location>
        <begin position="1"/>
        <end position="34"/>
    </location>
</feature>
<dbReference type="EC" id="4.4.1.13" evidence="10"/>
<keyword evidence="11" id="KW-1185">Reference proteome</keyword>
<evidence type="ECO:0000256" key="4">
    <source>
        <dbReference type="ARBA" id="ARBA00023239"/>
    </source>
</evidence>
<sequence>MTGKTDTPADQTVARKTSLLSAGRDPAKQSGAVNPPVYRASTIVFRDADHWMEQQAQKKAGVRGVYYGRHGTPTSHAFEDAMCELEGGSRCFLFPSGLSAVYHALAAFAEPGKTFLLAKNCYYPSKRAATELAAQSGMTVTFFDPMDPEDTFPRIDASVALVLIESPGSNSFEVCDVDAITKAARAAGCRVALDNTWATPLLFRPLEHGVDLSIQALTKYVSGHSDLLGGSVTVNAEVADMFEAHHVTCGACLSGDESYSALKGLRTLAVRLREHGASALALAEWLQTRPEPMTVRHPALPDAPGHDYWRANFDGASGLFSVDFEGWGWEQSRCFINALRLFGLGASWGGYESLVLPCGDVHGNPMPGGGVFARMRFNIGLEDTDDLRGDIEQALNLVAKTFASTGLDTGASHGQVDQPEGR</sequence>
<dbReference type="InterPro" id="IPR015421">
    <property type="entry name" value="PyrdxlP-dep_Trfase_major"/>
</dbReference>
<accession>A0ABV7GVY9</accession>
<proteinExistence type="inferred from homology"/>
<dbReference type="PANTHER" id="PTHR43500:SF1">
    <property type="entry name" value="CYSTATHIONINE BETA-LYASE-RELATED"/>
    <property type="match status" value="1"/>
</dbReference>
<evidence type="ECO:0000256" key="1">
    <source>
        <dbReference type="ARBA" id="ARBA00001933"/>
    </source>
</evidence>
<dbReference type="Proteomes" id="UP001595632">
    <property type="component" value="Unassembled WGS sequence"/>
</dbReference>
<evidence type="ECO:0000256" key="6">
    <source>
        <dbReference type="ARBA" id="ARBA00047517"/>
    </source>
</evidence>
<dbReference type="EMBL" id="JBHRTB010000010">
    <property type="protein sequence ID" value="MFC3144473.1"/>
    <property type="molecule type" value="Genomic_DNA"/>
</dbReference>
<dbReference type="NCBIfam" id="TIGR01324">
    <property type="entry name" value="cysta_beta_ly_B"/>
    <property type="match status" value="1"/>
</dbReference>
<organism evidence="10 11">
    <name type="scientific">Psychromarinibacter halotolerans</name>
    <dbReference type="NCBI Taxonomy" id="1775175"/>
    <lineage>
        <taxon>Bacteria</taxon>
        <taxon>Pseudomonadati</taxon>
        <taxon>Pseudomonadota</taxon>
        <taxon>Alphaproteobacteria</taxon>
        <taxon>Rhodobacterales</taxon>
        <taxon>Paracoccaceae</taxon>
        <taxon>Psychromarinibacter</taxon>
    </lineage>
</organism>
<evidence type="ECO:0000256" key="8">
    <source>
        <dbReference type="RuleBase" id="RU362118"/>
    </source>
</evidence>
<dbReference type="InterPro" id="IPR054542">
    <property type="entry name" value="Cys_met_metab_PP"/>
</dbReference>
<keyword evidence="3 8" id="KW-0663">Pyridoxal phosphate</keyword>
<dbReference type="InterPro" id="IPR015422">
    <property type="entry name" value="PyrdxlP-dep_Trfase_small"/>
</dbReference>